<organism evidence="1 2">
    <name type="scientific">Mya arenaria</name>
    <name type="common">Soft-shell clam</name>
    <dbReference type="NCBI Taxonomy" id="6604"/>
    <lineage>
        <taxon>Eukaryota</taxon>
        <taxon>Metazoa</taxon>
        <taxon>Spiralia</taxon>
        <taxon>Lophotrochozoa</taxon>
        <taxon>Mollusca</taxon>
        <taxon>Bivalvia</taxon>
        <taxon>Autobranchia</taxon>
        <taxon>Heteroconchia</taxon>
        <taxon>Euheterodonta</taxon>
        <taxon>Imparidentia</taxon>
        <taxon>Neoheterodontei</taxon>
        <taxon>Myida</taxon>
        <taxon>Myoidea</taxon>
        <taxon>Myidae</taxon>
        <taxon>Mya</taxon>
    </lineage>
</organism>
<gene>
    <name evidence="1" type="ORF">MAR_028837</name>
</gene>
<name>A0ABY7DER5_MYAAR</name>
<protein>
    <submittedName>
        <fullName evidence="1">Uncharacterized protein</fullName>
    </submittedName>
</protein>
<evidence type="ECO:0000313" key="1">
    <source>
        <dbReference type="EMBL" id="WAQ96147.1"/>
    </source>
</evidence>
<dbReference type="EMBL" id="CP111013">
    <property type="protein sequence ID" value="WAQ96147.1"/>
    <property type="molecule type" value="Genomic_DNA"/>
</dbReference>
<proteinExistence type="predicted"/>
<evidence type="ECO:0000313" key="2">
    <source>
        <dbReference type="Proteomes" id="UP001164746"/>
    </source>
</evidence>
<sequence>MSSHRDHLDIFLARQVLCDRQTRTRGTAASYAETLLEDLPSCRDAISHKQRSKGLKVLNFFNAKTLTQVVVTSCAKPVPLAKMIPS</sequence>
<reference evidence="1" key="1">
    <citation type="submission" date="2022-11" db="EMBL/GenBank/DDBJ databases">
        <title>Centuries of genome instability and evolution in soft-shell clam transmissible cancer (bioRxiv).</title>
        <authorList>
            <person name="Hart S.F.M."/>
            <person name="Yonemitsu M.A."/>
            <person name="Giersch R.M."/>
            <person name="Beal B.F."/>
            <person name="Arriagada G."/>
            <person name="Davis B.W."/>
            <person name="Ostrander E.A."/>
            <person name="Goff S.P."/>
            <person name="Metzger M.J."/>
        </authorList>
    </citation>
    <scope>NUCLEOTIDE SEQUENCE</scope>
    <source>
        <strain evidence="1">MELC-2E11</strain>
        <tissue evidence="1">Siphon/mantle</tissue>
    </source>
</reference>
<dbReference type="Proteomes" id="UP001164746">
    <property type="component" value="Chromosome 2"/>
</dbReference>
<accession>A0ABY7DER5</accession>
<keyword evidence="2" id="KW-1185">Reference proteome</keyword>